<evidence type="ECO:0000256" key="3">
    <source>
        <dbReference type="ARBA" id="ARBA00022827"/>
    </source>
</evidence>
<dbReference type="STRING" id="60547.GCA_000751215_03928"/>
<keyword evidence="3" id="KW-0274">FAD</keyword>
<dbReference type="SUPFAM" id="SSF55424">
    <property type="entry name" value="FAD/NAD-linked reductases, dimerisation (C-terminal) domain"/>
    <property type="match status" value="1"/>
</dbReference>
<evidence type="ECO:0000313" key="7">
    <source>
        <dbReference type="EMBL" id="KDR41903.1"/>
    </source>
</evidence>
<dbReference type="GO" id="GO:0005737">
    <property type="term" value="C:cytoplasm"/>
    <property type="evidence" value="ECO:0007669"/>
    <property type="project" value="TreeGrafter"/>
</dbReference>
<dbReference type="Gene3D" id="3.30.390.30">
    <property type="match status" value="1"/>
</dbReference>
<keyword evidence="4" id="KW-0560">Oxidoreductase</keyword>
<dbReference type="RefSeq" id="WP_035934457.1">
    <property type="nucleotide sequence ID" value="NZ_CADFFX010000010.1"/>
</dbReference>
<dbReference type="Pfam" id="PF07992">
    <property type="entry name" value="Pyr_redox_2"/>
    <property type="match status" value="1"/>
</dbReference>
<reference evidence="7 8" key="1">
    <citation type="submission" date="2014-03" db="EMBL/GenBank/DDBJ databases">
        <title>Draft Genome Sequences of Four Burkholderia Strains.</title>
        <authorList>
            <person name="Liu X.Y."/>
            <person name="Li C.X."/>
            <person name="Xu J.H."/>
        </authorList>
    </citation>
    <scope>NUCLEOTIDE SEQUENCE [LARGE SCALE GENOMIC DNA]</scope>
    <source>
        <strain evidence="7 8">DSM 50014</strain>
    </source>
</reference>
<keyword evidence="2" id="KW-0285">Flavoprotein</keyword>
<dbReference type="GO" id="GO:0016651">
    <property type="term" value="F:oxidoreductase activity, acting on NAD(P)H"/>
    <property type="evidence" value="ECO:0007669"/>
    <property type="project" value="TreeGrafter"/>
</dbReference>
<dbReference type="PANTHER" id="PTHR43557">
    <property type="entry name" value="APOPTOSIS-INDUCING FACTOR 1"/>
    <property type="match status" value="1"/>
</dbReference>
<dbReference type="PRINTS" id="PR00411">
    <property type="entry name" value="PNDRDTASEI"/>
</dbReference>
<dbReference type="InterPro" id="IPR050446">
    <property type="entry name" value="FAD-oxidoreductase/Apoptosis"/>
</dbReference>
<dbReference type="Proteomes" id="UP000027466">
    <property type="component" value="Unassembled WGS sequence"/>
</dbReference>
<evidence type="ECO:0000256" key="1">
    <source>
        <dbReference type="ARBA" id="ARBA00001974"/>
    </source>
</evidence>
<gene>
    <name evidence="7" type="ORF">BG61_14385</name>
</gene>
<dbReference type="SUPFAM" id="SSF51905">
    <property type="entry name" value="FAD/NAD(P)-binding domain"/>
    <property type="match status" value="1"/>
</dbReference>
<comment type="caution">
    <text evidence="7">The sequence shown here is derived from an EMBL/GenBank/DDBJ whole genome shotgun (WGS) entry which is preliminary data.</text>
</comment>
<protein>
    <submittedName>
        <fullName evidence="7">Pyridine nucleotide-disulfide oxidoreductase</fullName>
    </submittedName>
</protein>
<dbReference type="PANTHER" id="PTHR43557:SF2">
    <property type="entry name" value="RIESKE DOMAIN-CONTAINING PROTEIN-RELATED"/>
    <property type="match status" value="1"/>
</dbReference>
<keyword evidence="8" id="KW-1185">Reference proteome</keyword>
<sequence length="415" mass="44756">MKATPAMVIIGAGQCGARTAHALRNNGWDGEITLLGNERVAPYDRPPLSKQVLLGERTTAQCALYDDAFYREHRIDLRIDANVQQIDRGSRKVVLQNGQSVAYQRLLIATGAEPRQLAVPGAALAGVHCLRTSAHAEAIADELSPGRRIAIVGAGFIGLEIAATAVARGCEVVVIEAAARALMRAVPEIVAACLVERHREMGVDVRFAVQVERIIGTDRVSGVKLSDGTTIPCDCVVVGIGVKPRTELAEAAGIDVADGIAVDDTLRTNDPHIFAAGDVCSFPHRLFRRRIRLECWRNAEDHARIVARNMLDRGETYSEVPWFWSNQYDMAIQIAGMPAFGVDTVVREAGERSRIFFALDREGAMVGASGVGAVGEIARDVRIAQALIARRAVIEPALLADRDVKLKPLVAAEPA</sequence>
<dbReference type="EMBL" id="JFHC01000022">
    <property type="protein sequence ID" value="KDR41903.1"/>
    <property type="molecule type" value="Genomic_DNA"/>
</dbReference>
<evidence type="ECO:0000259" key="6">
    <source>
        <dbReference type="Pfam" id="PF14759"/>
    </source>
</evidence>
<dbReference type="InterPro" id="IPR036188">
    <property type="entry name" value="FAD/NAD-bd_sf"/>
</dbReference>
<organism evidence="7 8">
    <name type="scientific">Caballeronia glathei</name>
    <dbReference type="NCBI Taxonomy" id="60547"/>
    <lineage>
        <taxon>Bacteria</taxon>
        <taxon>Pseudomonadati</taxon>
        <taxon>Pseudomonadota</taxon>
        <taxon>Betaproteobacteria</taxon>
        <taxon>Burkholderiales</taxon>
        <taxon>Burkholderiaceae</taxon>
        <taxon>Caballeronia</taxon>
    </lineage>
</organism>
<dbReference type="InterPro" id="IPR023753">
    <property type="entry name" value="FAD/NAD-binding_dom"/>
</dbReference>
<feature type="domain" description="FAD/NAD(P)-binding" evidence="5">
    <location>
        <begin position="7"/>
        <end position="302"/>
    </location>
</feature>
<name>A0A069PMH8_9BURK</name>
<evidence type="ECO:0000259" key="5">
    <source>
        <dbReference type="Pfam" id="PF07992"/>
    </source>
</evidence>
<comment type="cofactor">
    <cofactor evidence="1">
        <name>FAD</name>
        <dbReference type="ChEBI" id="CHEBI:57692"/>
    </cofactor>
</comment>
<dbReference type="PRINTS" id="PR00368">
    <property type="entry name" value="FADPNR"/>
</dbReference>
<dbReference type="InterPro" id="IPR028202">
    <property type="entry name" value="Reductase_C"/>
</dbReference>
<evidence type="ECO:0000256" key="2">
    <source>
        <dbReference type="ARBA" id="ARBA00022630"/>
    </source>
</evidence>
<dbReference type="InterPro" id="IPR016156">
    <property type="entry name" value="FAD/NAD-linked_Rdtase_dimer_sf"/>
</dbReference>
<accession>A0A069PMH8</accession>
<dbReference type="AlphaFoldDB" id="A0A069PMH8"/>
<dbReference type="Pfam" id="PF14759">
    <property type="entry name" value="Reductase_C"/>
    <property type="match status" value="1"/>
</dbReference>
<dbReference type="Gene3D" id="3.50.50.60">
    <property type="entry name" value="FAD/NAD(P)-binding domain"/>
    <property type="match status" value="2"/>
</dbReference>
<feature type="domain" description="Reductase C-terminal" evidence="6">
    <location>
        <begin position="322"/>
        <end position="409"/>
    </location>
</feature>
<proteinExistence type="predicted"/>
<evidence type="ECO:0000256" key="4">
    <source>
        <dbReference type="ARBA" id="ARBA00023002"/>
    </source>
</evidence>
<evidence type="ECO:0000313" key="8">
    <source>
        <dbReference type="Proteomes" id="UP000027466"/>
    </source>
</evidence>